<organism evidence="2 3">
    <name type="scientific">Murine adenovirus 3</name>
    <dbReference type="NCBI Taxonomy" id="573199"/>
    <lineage>
        <taxon>Viruses</taxon>
        <taxon>Varidnaviria</taxon>
        <taxon>Bamfordvirae</taxon>
        <taxon>Preplasmiviricota</taxon>
        <taxon>Polisuviricotina</taxon>
        <taxon>Pharingeaviricetes</taxon>
        <taxon>Rowavirales</taxon>
        <taxon>Adenoviridae</taxon>
        <taxon>Mastadenovirus</taxon>
        <taxon>Mastadenovirus cordis</taxon>
        <taxon>Murine mastadenovirus C</taxon>
    </lineage>
</organism>
<evidence type="ECO:0000313" key="3">
    <source>
        <dbReference type="Proteomes" id="UP000141842"/>
    </source>
</evidence>
<feature type="region of interest" description="Disordered" evidence="1">
    <location>
        <begin position="121"/>
        <end position="146"/>
    </location>
</feature>
<dbReference type="KEGG" id="vg:7778916"/>
<dbReference type="EMBL" id="EU835513">
    <property type="protein sequence ID" value="ACJ14514.1"/>
    <property type="molecule type" value="Genomic_DNA"/>
</dbReference>
<dbReference type="GO" id="GO:0044423">
    <property type="term" value="C:virion component"/>
    <property type="evidence" value="ECO:0007669"/>
    <property type="project" value="UniProtKB-KW"/>
</dbReference>
<feature type="compositionally biased region" description="Basic residues" evidence="1">
    <location>
        <begin position="128"/>
        <end position="143"/>
    </location>
</feature>
<dbReference type="Proteomes" id="UP000141842">
    <property type="component" value="Segment"/>
</dbReference>
<keyword evidence="3" id="KW-1185">Reference proteome</keyword>
<dbReference type="OrthoDB" id="37559at10239"/>
<evidence type="ECO:0000313" key="2">
    <source>
        <dbReference type="EMBL" id="ACJ14514.1"/>
    </source>
</evidence>
<protein>
    <submittedName>
        <fullName evidence="2">PV</fullName>
    </submittedName>
</protein>
<reference evidence="2 3" key="1">
    <citation type="journal article" date="2009" name="J. Virol.">
        <title>A novel cardiotropic murine adenovirus representing a distinct species of mastadenoviruses.</title>
        <authorList>
            <person name="Klempa B."/>
            <person name="Kruger D.H."/>
            <person name="Auste B."/>
            <person name="Stanko M."/>
            <person name="Krawczyk A."/>
            <person name="Nickel K.F."/>
            <person name="Uberla K."/>
            <person name="Stang A."/>
        </authorList>
    </citation>
    <scope>NUCLEOTIDE SEQUENCE [LARGE SCALE GENOMIC DNA]</scope>
</reference>
<proteinExistence type="predicted"/>
<dbReference type="GeneID" id="7778916"/>
<dbReference type="GO" id="GO:0003677">
    <property type="term" value="F:DNA binding"/>
    <property type="evidence" value="ECO:0007669"/>
    <property type="project" value="UniProtKB-KW"/>
</dbReference>
<sequence length="205" mass="23237">MEDSRVFLDHTNATPSFVPVTPQVPVPALSLRRIKREHVQLDEEPTVQVLVKRPKMEDGPLVPPPLPSHEHLLQDPVAAVQAVGGQVVRRRRRRLPGNRIGVETIDVLLPSGVRYHPSIQLSSGRHCSTTRRRRRRRRRRRYRATAAYRSSAEAIAERAQQKQVAKKIPTPRYHPSIVSSVPTNAFLQAKDSAPLPSVRYHPTIH</sequence>
<name>C3SAU4_9ADEN</name>
<evidence type="ECO:0000256" key="1">
    <source>
        <dbReference type="SAM" id="MobiDB-lite"/>
    </source>
</evidence>
<accession>C3SAU4</accession>
<dbReference type="RefSeq" id="YP_002822213.1">
    <property type="nucleotide sequence ID" value="NC_012584.1"/>
</dbReference>